<dbReference type="Proteomes" id="UP001515660">
    <property type="component" value="Unassembled WGS sequence"/>
</dbReference>
<proteinExistence type="predicted"/>
<protein>
    <recommendedName>
        <fullName evidence="4">Threonine/homoserine/homoserine lactone efflux protein</fullName>
    </recommendedName>
</protein>
<dbReference type="EMBL" id="JAANHS010000008">
    <property type="protein sequence ID" value="NHB77457.1"/>
    <property type="molecule type" value="Genomic_DNA"/>
</dbReference>
<evidence type="ECO:0000256" key="1">
    <source>
        <dbReference type="SAM" id="Phobius"/>
    </source>
</evidence>
<keyword evidence="1" id="KW-0472">Membrane</keyword>
<accession>A0ABX0G9B5</accession>
<reference evidence="2 3" key="1">
    <citation type="journal article" date="2022" name="Microorganisms">
        <title>Genome Sequence and Characterization of a Xanthorhodopsin-Containing, Aerobic Anoxygenic Phototrophic Rhodobacter Species, Isolated from Mesophilic Conditions at Yellowstone National Park.</title>
        <authorList>
            <person name="Kyndt J.A."/>
            <person name="Robertson S."/>
            <person name="Shoffstall I.B."/>
            <person name="Ramaley R.F."/>
            <person name="Meyer T.E."/>
        </authorList>
    </citation>
    <scope>NUCLEOTIDE SEQUENCE [LARGE SCALE GENOMIC DNA]</scope>
    <source>
        <strain evidence="2 3">M37P</strain>
    </source>
</reference>
<evidence type="ECO:0000313" key="2">
    <source>
        <dbReference type="EMBL" id="NHB77457.1"/>
    </source>
</evidence>
<dbReference type="RefSeq" id="WP_166403548.1">
    <property type="nucleotide sequence ID" value="NZ_JAANHS010000008.1"/>
</dbReference>
<keyword evidence="3" id="KW-1185">Reference proteome</keyword>
<feature type="transmembrane region" description="Helical" evidence="1">
    <location>
        <begin position="129"/>
        <end position="154"/>
    </location>
</feature>
<organism evidence="2 3">
    <name type="scientific">Rhodobacter calidifons</name>
    <dbReference type="NCBI Taxonomy" id="2715277"/>
    <lineage>
        <taxon>Bacteria</taxon>
        <taxon>Pseudomonadati</taxon>
        <taxon>Pseudomonadota</taxon>
        <taxon>Alphaproteobacteria</taxon>
        <taxon>Rhodobacterales</taxon>
        <taxon>Rhodobacter group</taxon>
        <taxon>Rhodobacter</taxon>
    </lineage>
</organism>
<keyword evidence="1" id="KW-0812">Transmembrane</keyword>
<sequence>MSFTELSLAVLLLLLTPGPSNSLMLVAGAERGWARALRLIPAELAGYLLCVLPLALAGAAVLDGQDGLRSLVTLAAGIWVAALAARLWRLPAIGAAGPAVDARALFVTTALNPKALIFGLVLLPSPDRLAANLALFAGLVVLVAALWAAFGALLRQGSGQPRAMFVLRRLASVWLAAISVVLIARGVGA</sequence>
<comment type="caution">
    <text evidence="2">The sequence shown here is derived from an EMBL/GenBank/DDBJ whole genome shotgun (WGS) entry which is preliminary data.</text>
</comment>
<evidence type="ECO:0000313" key="3">
    <source>
        <dbReference type="Proteomes" id="UP001515660"/>
    </source>
</evidence>
<feature type="transmembrane region" description="Helical" evidence="1">
    <location>
        <begin position="166"/>
        <end position="187"/>
    </location>
</feature>
<gene>
    <name evidence="2" type="ORF">G8O29_11980</name>
</gene>
<feature type="transmembrane region" description="Helical" evidence="1">
    <location>
        <begin position="44"/>
        <end position="62"/>
    </location>
</feature>
<feature type="transmembrane region" description="Helical" evidence="1">
    <location>
        <begin position="71"/>
        <end position="88"/>
    </location>
</feature>
<name>A0ABX0G9B5_9RHOB</name>
<keyword evidence="1" id="KW-1133">Transmembrane helix</keyword>
<evidence type="ECO:0008006" key="4">
    <source>
        <dbReference type="Google" id="ProtNLM"/>
    </source>
</evidence>